<dbReference type="CDD" id="cd00761">
    <property type="entry name" value="Glyco_tranf_GTA_type"/>
    <property type="match status" value="1"/>
</dbReference>
<sequence>MTDPNKEPLVSIITPCFNGASFVRRFLDSVLDQTYSNIEFIFVNDGSTDDTERIVFSYQEKFSSKGIRFIYIFQENKGLAGALNQGLEIFTGEYLTWPDSDDVLHPDNISKKVSFLEKNKDCGMVLCKVRVFNEKNMKQIRSLQRIPPIDGPDDLFHDLIEEKNVYFAPGGYMIRTSAFLSANPQRTIYACRGGQNWQMLLPVAYRFRCGYIDEFLYDYMIREESHSHSAKSLEDHLKRAEEHEDILKTVISSMDMDEKERNNCIAIIDRKYARKRFWLAANFRDHQRMQMYYDILREHYPVTGRDRYHYLKGSCALFFYADMMLRTLLRSLLKIKKALG</sequence>
<accession>A0A644ZIF0</accession>
<dbReference type="PANTHER" id="PTHR22916">
    <property type="entry name" value="GLYCOSYLTRANSFERASE"/>
    <property type="match status" value="1"/>
</dbReference>
<organism evidence="2">
    <name type="scientific">bioreactor metagenome</name>
    <dbReference type="NCBI Taxonomy" id="1076179"/>
    <lineage>
        <taxon>unclassified sequences</taxon>
        <taxon>metagenomes</taxon>
        <taxon>ecological metagenomes</taxon>
    </lineage>
</organism>
<dbReference type="AlphaFoldDB" id="A0A644ZIF0"/>
<feature type="domain" description="Glycosyltransferase 2-like" evidence="1">
    <location>
        <begin position="11"/>
        <end position="145"/>
    </location>
</feature>
<dbReference type="InterPro" id="IPR001173">
    <property type="entry name" value="Glyco_trans_2-like"/>
</dbReference>
<proteinExistence type="predicted"/>
<comment type="caution">
    <text evidence="2">The sequence shown here is derived from an EMBL/GenBank/DDBJ whole genome shotgun (WGS) entry which is preliminary data.</text>
</comment>
<dbReference type="EMBL" id="VSSQ01008703">
    <property type="protein sequence ID" value="MPM39601.1"/>
    <property type="molecule type" value="Genomic_DNA"/>
</dbReference>
<gene>
    <name evidence="2" type="ORF">SDC9_86235</name>
</gene>
<name>A0A644ZIF0_9ZZZZ</name>
<dbReference type="GO" id="GO:0016758">
    <property type="term" value="F:hexosyltransferase activity"/>
    <property type="evidence" value="ECO:0007669"/>
    <property type="project" value="UniProtKB-ARBA"/>
</dbReference>
<dbReference type="PANTHER" id="PTHR22916:SF3">
    <property type="entry name" value="UDP-GLCNAC:BETAGAL BETA-1,3-N-ACETYLGLUCOSAMINYLTRANSFERASE-LIKE PROTEIN 1"/>
    <property type="match status" value="1"/>
</dbReference>
<evidence type="ECO:0000313" key="2">
    <source>
        <dbReference type="EMBL" id="MPM39601.1"/>
    </source>
</evidence>
<dbReference type="InterPro" id="IPR029044">
    <property type="entry name" value="Nucleotide-diphossugar_trans"/>
</dbReference>
<reference evidence="2" key="1">
    <citation type="submission" date="2019-08" db="EMBL/GenBank/DDBJ databases">
        <authorList>
            <person name="Kucharzyk K."/>
            <person name="Murdoch R.W."/>
            <person name="Higgins S."/>
            <person name="Loffler F."/>
        </authorList>
    </citation>
    <scope>NUCLEOTIDE SEQUENCE</scope>
</reference>
<dbReference type="Pfam" id="PF00535">
    <property type="entry name" value="Glycos_transf_2"/>
    <property type="match status" value="1"/>
</dbReference>
<protein>
    <recommendedName>
        <fullName evidence="1">Glycosyltransferase 2-like domain-containing protein</fullName>
    </recommendedName>
</protein>
<dbReference type="Gene3D" id="3.90.550.10">
    <property type="entry name" value="Spore Coat Polysaccharide Biosynthesis Protein SpsA, Chain A"/>
    <property type="match status" value="1"/>
</dbReference>
<dbReference type="SUPFAM" id="SSF53448">
    <property type="entry name" value="Nucleotide-diphospho-sugar transferases"/>
    <property type="match status" value="1"/>
</dbReference>
<evidence type="ECO:0000259" key="1">
    <source>
        <dbReference type="Pfam" id="PF00535"/>
    </source>
</evidence>